<organism evidence="1 2">
    <name type="scientific">Mobilitalea sibirica</name>
    <dbReference type="NCBI Taxonomy" id="1462919"/>
    <lineage>
        <taxon>Bacteria</taxon>
        <taxon>Bacillati</taxon>
        <taxon>Bacillota</taxon>
        <taxon>Clostridia</taxon>
        <taxon>Lachnospirales</taxon>
        <taxon>Lachnospiraceae</taxon>
        <taxon>Mobilitalea</taxon>
    </lineage>
</organism>
<evidence type="ECO:0000313" key="2">
    <source>
        <dbReference type="Proteomes" id="UP000623269"/>
    </source>
</evidence>
<dbReference type="EMBL" id="JAEAGR010000009">
    <property type="protein sequence ID" value="MBH1941201.1"/>
    <property type="molecule type" value="Genomic_DNA"/>
</dbReference>
<sequence>MNIFTRRELHITYDLDKFNQLRSTLYAAGIKTSYRCINTTGSNRGRYGTLGINHDFTYQYYIYVHKKDYERAKYILNV</sequence>
<name>A0A8J7HBK5_9FIRM</name>
<evidence type="ECO:0000313" key="1">
    <source>
        <dbReference type="EMBL" id="MBH1941201.1"/>
    </source>
</evidence>
<keyword evidence="2" id="KW-1185">Reference proteome</keyword>
<dbReference type="RefSeq" id="WP_197661421.1">
    <property type="nucleotide sequence ID" value="NZ_JAEAGR010000009.1"/>
</dbReference>
<gene>
    <name evidence="1" type="ORF">I5677_09885</name>
</gene>
<reference evidence="1" key="1">
    <citation type="submission" date="2020-12" db="EMBL/GenBank/DDBJ databases">
        <title>M. sibirica DSM 26468T genome.</title>
        <authorList>
            <person name="Thieme N."/>
            <person name="Rettenmaier R."/>
            <person name="Zverlov V."/>
            <person name="Liebl W."/>
        </authorList>
    </citation>
    <scope>NUCLEOTIDE SEQUENCE</scope>
    <source>
        <strain evidence="1">DSM 26468</strain>
    </source>
</reference>
<comment type="caution">
    <text evidence="1">The sequence shown here is derived from an EMBL/GenBank/DDBJ whole genome shotgun (WGS) entry which is preliminary data.</text>
</comment>
<accession>A0A8J7HBK5</accession>
<evidence type="ECO:0008006" key="3">
    <source>
        <dbReference type="Google" id="ProtNLM"/>
    </source>
</evidence>
<dbReference type="AlphaFoldDB" id="A0A8J7HBK5"/>
<protein>
    <recommendedName>
        <fullName evidence="3">DUF2007 domain-containing protein</fullName>
    </recommendedName>
</protein>
<dbReference type="Proteomes" id="UP000623269">
    <property type="component" value="Unassembled WGS sequence"/>
</dbReference>
<proteinExistence type="predicted"/>